<dbReference type="PANTHER" id="PTHR32361">
    <property type="entry name" value="FERRIC/CUPRIC REDUCTASE TRANSMEMBRANE COMPONENT"/>
    <property type="match status" value="1"/>
</dbReference>
<dbReference type="Gene3D" id="3.40.50.80">
    <property type="entry name" value="Nucleotide-binding domain of ferredoxin-NADP reductase (FNR) module"/>
    <property type="match status" value="1"/>
</dbReference>
<evidence type="ECO:0000256" key="10">
    <source>
        <dbReference type="ARBA" id="ARBA00023065"/>
    </source>
</evidence>
<dbReference type="EC" id="1.16.1.9" evidence="3"/>
<dbReference type="InterPro" id="IPR017927">
    <property type="entry name" value="FAD-bd_FR_type"/>
</dbReference>
<evidence type="ECO:0000256" key="11">
    <source>
        <dbReference type="ARBA" id="ARBA00023136"/>
    </source>
</evidence>
<keyword evidence="7" id="KW-0249">Electron transport</keyword>
<dbReference type="SUPFAM" id="SSF52343">
    <property type="entry name" value="Ferredoxin reductase-like, C-terminal NADP-linked domain"/>
    <property type="match status" value="1"/>
</dbReference>
<dbReference type="Gene3D" id="2.40.30.10">
    <property type="entry name" value="Translation factors"/>
    <property type="match status" value="1"/>
</dbReference>
<evidence type="ECO:0000256" key="12">
    <source>
        <dbReference type="ARBA" id="ARBA00023180"/>
    </source>
</evidence>
<evidence type="ECO:0000256" key="6">
    <source>
        <dbReference type="ARBA" id="ARBA00022692"/>
    </source>
</evidence>
<evidence type="ECO:0000256" key="2">
    <source>
        <dbReference type="ARBA" id="ARBA00006278"/>
    </source>
</evidence>
<dbReference type="Pfam" id="PF08022">
    <property type="entry name" value="FAD_binding_8"/>
    <property type="match status" value="1"/>
</dbReference>
<keyword evidence="12" id="KW-0325">Glycoprotein</keyword>
<feature type="transmembrane region" description="Helical" evidence="14">
    <location>
        <begin position="249"/>
        <end position="268"/>
    </location>
</feature>
<dbReference type="AlphaFoldDB" id="A0A4Q2DYM8"/>
<feature type="transmembrane region" description="Helical" evidence="14">
    <location>
        <begin position="219"/>
        <end position="242"/>
    </location>
</feature>
<name>A0A4Q2DYM8_9AGAR</name>
<gene>
    <name evidence="16" type="ORF">EST38_g1231</name>
</gene>
<keyword evidence="8 14" id="KW-1133">Transmembrane helix</keyword>
<proteinExistence type="inferred from homology"/>
<dbReference type="GO" id="GO:0052851">
    <property type="term" value="F:ferric-chelate reductase (NADPH) activity"/>
    <property type="evidence" value="ECO:0007669"/>
    <property type="project" value="UniProtKB-EC"/>
</dbReference>
<organism evidence="16 17">
    <name type="scientific">Candolleomyces aberdarensis</name>
    <dbReference type="NCBI Taxonomy" id="2316362"/>
    <lineage>
        <taxon>Eukaryota</taxon>
        <taxon>Fungi</taxon>
        <taxon>Dikarya</taxon>
        <taxon>Basidiomycota</taxon>
        <taxon>Agaricomycotina</taxon>
        <taxon>Agaricomycetes</taxon>
        <taxon>Agaricomycetidae</taxon>
        <taxon>Agaricales</taxon>
        <taxon>Agaricineae</taxon>
        <taxon>Psathyrellaceae</taxon>
        <taxon>Candolleomyces</taxon>
    </lineage>
</organism>
<dbReference type="InterPro" id="IPR013112">
    <property type="entry name" value="FAD-bd_8"/>
</dbReference>
<evidence type="ECO:0000256" key="4">
    <source>
        <dbReference type="ARBA" id="ARBA00022448"/>
    </source>
</evidence>
<dbReference type="PROSITE" id="PS51384">
    <property type="entry name" value="FAD_FR"/>
    <property type="match status" value="1"/>
</dbReference>
<dbReference type="GO" id="GO:0006879">
    <property type="term" value="P:intracellular iron ion homeostasis"/>
    <property type="evidence" value="ECO:0007669"/>
    <property type="project" value="TreeGrafter"/>
</dbReference>
<evidence type="ECO:0000256" key="8">
    <source>
        <dbReference type="ARBA" id="ARBA00022989"/>
    </source>
</evidence>
<keyword evidence="17" id="KW-1185">Reference proteome</keyword>
<keyword evidence="10" id="KW-0406">Ion transport</keyword>
<dbReference type="InterPro" id="IPR039261">
    <property type="entry name" value="FNR_nucleotide-bd"/>
</dbReference>
<feature type="transmembrane region" description="Helical" evidence="14">
    <location>
        <begin position="189"/>
        <end position="207"/>
    </location>
</feature>
<dbReference type="EMBL" id="SDEE01000016">
    <property type="protein sequence ID" value="RXW24632.1"/>
    <property type="molecule type" value="Genomic_DNA"/>
</dbReference>
<dbReference type="Pfam" id="PF08030">
    <property type="entry name" value="NAD_binding_6"/>
    <property type="match status" value="1"/>
</dbReference>
<dbReference type="Proteomes" id="UP000290288">
    <property type="component" value="Unassembled WGS sequence"/>
</dbReference>
<evidence type="ECO:0000256" key="7">
    <source>
        <dbReference type="ARBA" id="ARBA00022982"/>
    </source>
</evidence>
<evidence type="ECO:0000259" key="15">
    <source>
        <dbReference type="PROSITE" id="PS51384"/>
    </source>
</evidence>
<comment type="similarity">
    <text evidence="2">Belongs to the ferric reductase (FRE) family.</text>
</comment>
<dbReference type="GO" id="GO:0015677">
    <property type="term" value="P:copper ion import"/>
    <property type="evidence" value="ECO:0007669"/>
    <property type="project" value="TreeGrafter"/>
</dbReference>
<keyword evidence="4" id="KW-0813">Transport</keyword>
<dbReference type="Pfam" id="PF01794">
    <property type="entry name" value="Ferric_reduct"/>
    <property type="match status" value="1"/>
</dbReference>
<dbReference type="CDD" id="cd06186">
    <property type="entry name" value="NOX_Duox_like_FAD_NADP"/>
    <property type="match status" value="1"/>
</dbReference>
<evidence type="ECO:0000313" key="17">
    <source>
        <dbReference type="Proteomes" id="UP000290288"/>
    </source>
</evidence>
<evidence type="ECO:0000256" key="13">
    <source>
        <dbReference type="ARBA" id="ARBA00048483"/>
    </source>
</evidence>
<dbReference type="SUPFAM" id="SSF63380">
    <property type="entry name" value="Riboflavin synthase domain-like"/>
    <property type="match status" value="1"/>
</dbReference>
<feature type="domain" description="FAD-binding FR-type" evidence="15">
    <location>
        <begin position="303"/>
        <end position="414"/>
    </location>
</feature>
<keyword evidence="6 14" id="KW-0812">Transmembrane</keyword>
<dbReference type="GO" id="GO:0005886">
    <property type="term" value="C:plasma membrane"/>
    <property type="evidence" value="ECO:0007669"/>
    <property type="project" value="UniProtKB-SubCell"/>
</dbReference>
<evidence type="ECO:0000313" key="16">
    <source>
        <dbReference type="EMBL" id="RXW24632.1"/>
    </source>
</evidence>
<sequence>MATHHLHQARATTPFTAADRALRSKKDHDAVRDIWLLLASVLAFFTVVNVVRKVYAKFSIGRSTVTEVSGGDPEKSETVAQRQPGSRLHRLYSALATTFRIVAFRLPVPIGPNAFASVSELTFIFVYIATNLLWLFIDTRRLNVNFYKSRAGIMASAQLPLVVALASKNNVISWMTGVSHEKLNVLHRAAGRTMFLLLWIHTIGRAVTTLPPKVSFDDYFMEAGIVGIGALTAGVFLSLNIFRQALFEFFFVTHFVLMLIFLIGGYIHLHEQGYGSYVWPALLVWGVDRVFRTIRLIWHNLFRLDESAKGQAQVELLASDTIRLTFRRKFHWKPGQHAYISLPKISKLPSESHPFTIASIPGNIDGTESQEQDIVFLIRSRGGLTRRLKEFTDKSGTGSVAAYIDGPYGCPPDLHQYTTCVLVAGGSGISYTLPLLLDLIRRSAIGGSSEVRRVVFIWAVRGDGQLPWITEALSKALPLVKHPLVVETRIYITGTDVPPTTWPAESSNSISKSEKDQVFVEPESTGNTPQIHHGRPNIASLLHDEISASLGSVSVDVAGPGAMTASVREALTTGAASPGAVLKGSPSVTLHVETFGMVRA</sequence>
<accession>A0A4Q2DYM8</accession>
<comment type="subcellular location">
    <subcellularLocation>
        <location evidence="1">Cell membrane</location>
        <topology evidence="1">Multi-pass membrane protein</topology>
    </subcellularLocation>
</comment>
<feature type="transmembrane region" description="Helical" evidence="14">
    <location>
        <begin position="114"/>
        <end position="137"/>
    </location>
</feature>
<dbReference type="OrthoDB" id="4494341at2759"/>
<evidence type="ECO:0000256" key="9">
    <source>
        <dbReference type="ARBA" id="ARBA00023002"/>
    </source>
</evidence>
<dbReference type="STRING" id="2316362.A0A4Q2DYM8"/>
<evidence type="ECO:0000256" key="5">
    <source>
        <dbReference type="ARBA" id="ARBA00022475"/>
    </source>
</evidence>
<evidence type="ECO:0000256" key="3">
    <source>
        <dbReference type="ARBA" id="ARBA00012668"/>
    </source>
</evidence>
<dbReference type="PANTHER" id="PTHR32361:SF9">
    <property type="entry name" value="FERRIC REDUCTASE TRANSMEMBRANE COMPONENT 3-RELATED"/>
    <property type="match status" value="1"/>
</dbReference>
<dbReference type="InterPro" id="IPR017938">
    <property type="entry name" value="Riboflavin_synthase-like_b-brl"/>
</dbReference>
<keyword evidence="11 14" id="KW-0472">Membrane</keyword>
<dbReference type="SFLD" id="SFLDG01168">
    <property type="entry name" value="Ferric_reductase_subgroup_(FRE"/>
    <property type="match status" value="1"/>
</dbReference>
<keyword evidence="5" id="KW-1003">Cell membrane</keyword>
<protein>
    <recommendedName>
        <fullName evidence="3">ferric-chelate reductase (NADPH)</fullName>
        <ecNumber evidence="3">1.16.1.9</ecNumber>
    </recommendedName>
</protein>
<feature type="transmembrane region" description="Helical" evidence="14">
    <location>
        <begin position="34"/>
        <end position="52"/>
    </location>
</feature>
<dbReference type="InterPro" id="IPR051410">
    <property type="entry name" value="Ferric/Cupric_Reductase"/>
</dbReference>
<dbReference type="GO" id="GO:0006826">
    <property type="term" value="P:iron ion transport"/>
    <property type="evidence" value="ECO:0007669"/>
    <property type="project" value="TreeGrafter"/>
</dbReference>
<comment type="caution">
    <text evidence="16">The sequence shown here is derived from an EMBL/GenBank/DDBJ whole genome shotgun (WGS) entry which is preliminary data.</text>
</comment>
<evidence type="ECO:0000256" key="1">
    <source>
        <dbReference type="ARBA" id="ARBA00004651"/>
    </source>
</evidence>
<evidence type="ECO:0000256" key="14">
    <source>
        <dbReference type="SAM" id="Phobius"/>
    </source>
</evidence>
<dbReference type="InterPro" id="IPR013130">
    <property type="entry name" value="Fe3_Rdtase_TM_dom"/>
</dbReference>
<comment type="catalytic activity">
    <reaction evidence="13">
        <text>2 a Fe(II)-siderophore + NADP(+) + H(+) = 2 a Fe(III)-siderophore + NADPH</text>
        <dbReference type="Rhea" id="RHEA:28795"/>
        <dbReference type="Rhea" id="RHEA-COMP:11342"/>
        <dbReference type="Rhea" id="RHEA-COMP:11344"/>
        <dbReference type="ChEBI" id="CHEBI:15378"/>
        <dbReference type="ChEBI" id="CHEBI:29033"/>
        <dbReference type="ChEBI" id="CHEBI:29034"/>
        <dbReference type="ChEBI" id="CHEBI:57783"/>
        <dbReference type="ChEBI" id="CHEBI:58349"/>
        <dbReference type="EC" id="1.16.1.9"/>
    </reaction>
</comment>
<keyword evidence="9" id="KW-0560">Oxidoreductase</keyword>
<dbReference type="InterPro" id="IPR013121">
    <property type="entry name" value="Fe_red_NAD-bd_6"/>
</dbReference>
<dbReference type="SFLD" id="SFLDS00052">
    <property type="entry name" value="Ferric_Reductase_Domain"/>
    <property type="match status" value="1"/>
</dbReference>
<reference evidence="16 17" key="1">
    <citation type="submission" date="2019-01" db="EMBL/GenBank/DDBJ databases">
        <title>Draft genome sequence of Psathyrella aberdarensis IHI B618.</title>
        <authorList>
            <person name="Buettner E."/>
            <person name="Kellner H."/>
        </authorList>
    </citation>
    <scope>NUCLEOTIDE SEQUENCE [LARGE SCALE GENOMIC DNA]</scope>
    <source>
        <strain evidence="16 17">IHI B618</strain>
    </source>
</reference>